<dbReference type="PROSITE" id="PS50940">
    <property type="entry name" value="CHIT_BIND_II"/>
    <property type="match status" value="3"/>
</dbReference>
<gene>
    <name evidence="6" type="ORF">APZ42_018787</name>
</gene>
<proteinExistence type="predicted"/>
<comment type="caution">
    <text evidence="6">The sequence shown here is derived from an EMBL/GenBank/DDBJ whole genome shotgun (WGS) entry which is preliminary data.</text>
</comment>
<organism evidence="6 7">
    <name type="scientific">Daphnia magna</name>
    <dbReference type="NCBI Taxonomy" id="35525"/>
    <lineage>
        <taxon>Eukaryota</taxon>
        <taxon>Metazoa</taxon>
        <taxon>Ecdysozoa</taxon>
        <taxon>Arthropoda</taxon>
        <taxon>Crustacea</taxon>
        <taxon>Branchiopoda</taxon>
        <taxon>Diplostraca</taxon>
        <taxon>Cladocera</taxon>
        <taxon>Anomopoda</taxon>
        <taxon>Daphniidae</taxon>
        <taxon>Daphnia</taxon>
    </lineage>
</organism>
<accession>A0A0P6A191</accession>
<dbReference type="OrthoDB" id="6020543at2759"/>
<dbReference type="EMBL" id="LRGB01000868">
    <property type="protein sequence ID" value="KZS15604.1"/>
    <property type="molecule type" value="Genomic_DNA"/>
</dbReference>
<keyword evidence="1" id="KW-0147">Chitin-binding</keyword>
<keyword evidence="7" id="KW-1185">Reference proteome</keyword>
<dbReference type="Pfam" id="PF01607">
    <property type="entry name" value="CBM_14"/>
    <property type="match status" value="3"/>
</dbReference>
<keyword evidence="5" id="KW-0325">Glycoprotein</keyword>
<dbReference type="InterPro" id="IPR002557">
    <property type="entry name" value="Chitin-bd_dom"/>
</dbReference>
<dbReference type="GO" id="GO:0008061">
    <property type="term" value="F:chitin binding"/>
    <property type="evidence" value="ECO:0007669"/>
    <property type="project" value="UniProtKB-KW"/>
</dbReference>
<dbReference type="STRING" id="35525.A0A0P6A191"/>
<evidence type="ECO:0000256" key="3">
    <source>
        <dbReference type="ARBA" id="ARBA00022737"/>
    </source>
</evidence>
<reference evidence="6 7" key="1">
    <citation type="submission" date="2016-03" db="EMBL/GenBank/DDBJ databases">
        <title>EvidentialGene: Evidence-directed Construction of Genes on Genomes.</title>
        <authorList>
            <person name="Gilbert D.G."/>
            <person name="Choi J.-H."/>
            <person name="Mockaitis K."/>
            <person name="Colbourne J."/>
            <person name="Pfrender M."/>
        </authorList>
    </citation>
    <scope>NUCLEOTIDE SEQUENCE [LARGE SCALE GENOMIC DNA]</scope>
    <source>
        <strain evidence="6 7">Xinb3</strain>
        <tissue evidence="6">Complete organism</tissue>
    </source>
</reference>
<keyword evidence="3" id="KW-0677">Repeat</keyword>
<sequence length="260" mass="28253">MDHLNNNAFASVIMRFVALVTRVRASTSFFNIILRCTTPQLHEMKALALLAIHGLLAYVAAETQSKVESRDIDLGASDYQCPEGVYVAPHETQCELYYICGSGGTPTHLYHCKDDLLFDLVYNGCNFKELTDCGDRLSPFTCPYPDGKFPIKEGACSSQYYVCTNYATTLETCPSGGIFDSSSSSCIAASCTTTTTPRAPTAPGVFECPAPNGSFSSPYSCSQYYVCVDGVSFLFNCASGLFYNAPLDICDWPANVNCNL</sequence>
<dbReference type="InterPro" id="IPR036508">
    <property type="entry name" value="Chitin-bd_dom_sf"/>
</dbReference>
<keyword evidence="4" id="KW-1015">Disulfide bond</keyword>
<dbReference type="GO" id="GO:0005576">
    <property type="term" value="C:extracellular region"/>
    <property type="evidence" value="ECO:0007669"/>
    <property type="project" value="InterPro"/>
</dbReference>
<keyword evidence="2" id="KW-0732">Signal</keyword>
<protein>
    <submittedName>
        <fullName evidence="6">Putative Peritrophic matrix protein</fullName>
    </submittedName>
</protein>
<dbReference type="InterPro" id="IPR051940">
    <property type="entry name" value="Chitin_bind-dev_reg"/>
</dbReference>
<dbReference type="SUPFAM" id="SSF57625">
    <property type="entry name" value="Invertebrate chitin-binding proteins"/>
    <property type="match status" value="3"/>
</dbReference>
<dbReference type="SMART" id="SM00494">
    <property type="entry name" value="ChtBD2"/>
    <property type="match status" value="3"/>
</dbReference>
<evidence type="ECO:0000256" key="1">
    <source>
        <dbReference type="ARBA" id="ARBA00022669"/>
    </source>
</evidence>
<evidence type="ECO:0000256" key="5">
    <source>
        <dbReference type="ARBA" id="ARBA00023180"/>
    </source>
</evidence>
<evidence type="ECO:0000256" key="2">
    <source>
        <dbReference type="ARBA" id="ARBA00022729"/>
    </source>
</evidence>
<dbReference type="Proteomes" id="UP000076858">
    <property type="component" value="Unassembled WGS sequence"/>
</dbReference>
<dbReference type="PANTHER" id="PTHR23301:SF0">
    <property type="entry name" value="CHITIN-BINDING TYPE-2 DOMAIN-CONTAINING PROTEIN-RELATED"/>
    <property type="match status" value="1"/>
</dbReference>
<dbReference type="PANTHER" id="PTHR23301">
    <property type="entry name" value="CHITIN BINDING PERITROPHIN-A"/>
    <property type="match status" value="1"/>
</dbReference>
<name>A0A0P6A191_9CRUS</name>
<dbReference type="Gene3D" id="2.170.140.10">
    <property type="entry name" value="Chitin binding domain"/>
    <property type="match status" value="3"/>
</dbReference>
<dbReference type="AlphaFoldDB" id="A0A0P6A191"/>
<evidence type="ECO:0000313" key="6">
    <source>
        <dbReference type="EMBL" id="KZS15604.1"/>
    </source>
</evidence>
<evidence type="ECO:0000256" key="4">
    <source>
        <dbReference type="ARBA" id="ARBA00023157"/>
    </source>
</evidence>
<evidence type="ECO:0000313" key="7">
    <source>
        <dbReference type="Proteomes" id="UP000076858"/>
    </source>
</evidence>